<organism evidence="2 3">
    <name type="scientific">Achromobacter ruhlandii</name>
    <dbReference type="NCBI Taxonomy" id="72557"/>
    <lineage>
        <taxon>Bacteria</taxon>
        <taxon>Pseudomonadati</taxon>
        <taxon>Pseudomonadota</taxon>
        <taxon>Betaproteobacteria</taxon>
        <taxon>Burkholderiales</taxon>
        <taxon>Alcaligenaceae</taxon>
        <taxon>Achromobacter</taxon>
    </lineage>
</organism>
<evidence type="ECO:0000313" key="3">
    <source>
        <dbReference type="Proteomes" id="UP000494122"/>
    </source>
</evidence>
<feature type="region of interest" description="Disordered" evidence="1">
    <location>
        <begin position="73"/>
        <end position="99"/>
    </location>
</feature>
<sequence>MTQPLLPHTAFEGHRLLARGALAEVALAVKQAQDGHANRHGDGAILVFDDHTGKQVDLDLRGADADIRARYQAPADAAPAPAEEADGADAAPRGRGRPKLGVVPREVTLLPRHWDWLAAQPGGASVALRKLVEQARRDNEARDQRRQRQEAAYHFMSSMGGNLPGFEEATRALYADDRAGFTRQVAAWPADVRDYATALAWADEEA</sequence>
<proteinExistence type="predicted"/>
<dbReference type="Proteomes" id="UP000494122">
    <property type="component" value="Unassembled WGS sequence"/>
</dbReference>
<accession>A0A6S7C713</accession>
<reference evidence="2 3" key="1">
    <citation type="submission" date="2020-04" db="EMBL/GenBank/DDBJ databases">
        <authorList>
            <person name="De Canck E."/>
        </authorList>
    </citation>
    <scope>NUCLEOTIDE SEQUENCE [LARGE SCALE GENOMIC DNA]</scope>
    <source>
        <strain evidence="2 3">LMG 3328</strain>
    </source>
</reference>
<evidence type="ECO:0000256" key="1">
    <source>
        <dbReference type="SAM" id="MobiDB-lite"/>
    </source>
</evidence>
<feature type="compositionally biased region" description="Low complexity" evidence="1">
    <location>
        <begin position="73"/>
        <end position="93"/>
    </location>
</feature>
<dbReference type="EMBL" id="CADILE010000002">
    <property type="protein sequence ID" value="CAB3834478.1"/>
    <property type="molecule type" value="Genomic_DNA"/>
</dbReference>
<evidence type="ECO:0000313" key="2">
    <source>
        <dbReference type="EMBL" id="CAB3834478.1"/>
    </source>
</evidence>
<protein>
    <recommendedName>
        <fullName evidence="4">DUF2239 domain-containing protein</fullName>
    </recommendedName>
</protein>
<dbReference type="RefSeq" id="WP_068980589.1">
    <property type="nucleotide sequence ID" value="NZ_CADILE010000002.1"/>
</dbReference>
<dbReference type="AlphaFoldDB" id="A0A6S7C713"/>
<dbReference type="InterPro" id="IPR018715">
    <property type="entry name" value="DUF2239"/>
</dbReference>
<dbReference type="Pfam" id="PF09998">
    <property type="entry name" value="DUF2239"/>
    <property type="match status" value="1"/>
</dbReference>
<gene>
    <name evidence="2" type="ORF">LMG3328_00932</name>
</gene>
<evidence type="ECO:0008006" key="4">
    <source>
        <dbReference type="Google" id="ProtNLM"/>
    </source>
</evidence>
<name>A0A6S7C713_9BURK</name>